<evidence type="ECO:0000256" key="9">
    <source>
        <dbReference type="ARBA" id="ARBA00023136"/>
    </source>
</evidence>
<dbReference type="PROSITE" id="PS50104">
    <property type="entry name" value="TIR"/>
    <property type="match status" value="1"/>
</dbReference>
<keyword evidence="8" id="KW-0175">Coiled coil</keyword>
<dbReference type="SMART" id="SM00255">
    <property type="entry name" value="TIR"/>
    <property type="match status" value="1"/>
</dbReference>
<dbReference type="Pfam" id="PF23282">
    <property type="entry name" value="WHD_ROQ1"/>
    <property type="match status" value="1"/>
</dbReference>
<protein>
    <recommendedName>
        <fullName evidence="2">ADP-ribosyl cyclase/cyclic ADP-ribose hydrolase</fullName>
        <ecNumber evidence="2">3.2.2.6</ecNumber>
    </recommendedName>
</protein>
<dbReference type="InterPro" id="IPR032675">
    <property type="entry name" value="LRR_dom_sf"/>
</dbReference>
<gene>
    <name evidence="12" type="ORF">MTR67_003326</name>
</gene>
<evidence type="ECO:0000256" key="4">
    <source>
        <dbReference type="ARBA" id="ARBA00022737"/>
    </source>
</evidence>
<dbReference type="Gene3D" id="3.40.50.10140">
    <property type="entry name" value="Toll/interleukin-1 receptor homology (TIR) domain"/>
    <property type="match status" value="1"/>
</dbReference>
<dbReference type="InterPro" id="IPR035897">
    <property type="entry name" value="Toll_tir_struct_dom_sf"/>
</dbReference>
<keyword evidence="5" id="KW-0378">Hydrolase</keyword>
<dbReference type="GO" id="GO:0051707">
    <property type="term" value="P:response to other organism"/>
    <property type="evidence" value="ECO:0007669"/>
    <property type="project" value="UniProtKB-ARBA"/>
</dbReference>
<dbReference type="InterPro" id="IPR045344">
    <property type="entry name" value="C-JID"/>
</dbReference>
<dbReference type="GO" id="GO:0043531">
    <property type="term" value="F:ADP binding"/>
    <property type="evidence" value="ECO:0007669"/>
    <property type="project" value="InterPro"/>
</dbReference>
<dbReference type="Proteomes" id="UP001234989">
    <property type="component" value="Chromosome 1"/>
</dbReference>
<keyword evidence="13" id="KW-1185">Reference proteome</keyword>
<dbReference type="InterPro" id="IPR000157">
    <property type="entry name" value="TIR_dom"/>
</dbReference>
<dbReference type="Pfam" id="PF01582">
    <property type="entry name" value="TIR"/>
    <property type="match status" value="1"/>
</dbReference>
<reference evidence="12" key="1">
    <citation type="submission" date="2023-08" db="EMBL/GenBank/DDBJ databases">
        <title>A de novo genome assembly of Solanum verrucosum Schlechtendal, a Mexican diploid species geographically isolated from the other diploid A-genome species in potato relatives.</title>
        <authorList>
            <person name="Hosaka K."/>
        </authorList>
    </citation>
    <scope>NUCLEOTIDE SEQUENCE</scope>
    <source>
        <tissue evidence="12">Young leaves</tissue>
    </source>
</reference>
<dbReference type="GO" id="GO:0007165">
    <property type="term" value="P:signal transduction"/>
    <property type="evidence" value="ECO:0007669"/>
    <property type="project" value="InterPro"/>
</dbReference>
<accession>A0AAF0PWM3</accession>
<dbReference type="InterPro" id="IPR036390">
    <property type="entry name" value="WH_DNA-bd_sf"/>
</dbReference>
<dbReference type="InterPro" id="IPR044974">
    <property type="entry name" value="Disease_R_plants"/>
</dbReference>
<evidence type="ECO:0000256" key="6">
    <source>
        <dbReference type="ARBA" id="ARBA00022821"/>
    </source>
</evidence>
<dbReference type="Gene3D" id="3.80.10.10">
    <property type="entry name" value="Ribonuclease Inhibitor"/>
    <property type="match status" value="2"/>
</dbReference>
<dbReference type="InterPro" id="IPR058192">
    <property type="entry name" value="WHD_ROQ1-like"/>
</dbReference>
<evidence type="ECO:0000256" key="2">
    <source>
        <dbReference type="ARBA" id="ARBA00011982"/>
    </source>
</evidence>
<evidence type="ECO:0000256" key="7">
    <source>
        <dbReference type="ARBA" id="ARBA00023027"/>
    </source>
</evidence>
<dbReference type="InterPro" id="IPR002182">
    <property type="entry name" value="NB-ARC"/>
</dbReference>
<dbReference type="PANTHER" id="PTHR11017:SF545">
    <property type="entry name" value="TIR DOMAIN-CONTAINING PROTEIN"/>
    <property type="match status" value="1"/>
</dbReference>
<dbReference type="AlphaFoldDB" id="A0AAF0PWM3"/>
<dbReference type="EMBL" id="CP133612">
    <property type="protein sequence ID" value="WMV09941.1"/>
    <property type="molecule type" value="Genomic_DNA"/>
</dbReference>
<dbReference type="SUPFAM" id="SSF52058">
    <property type="entry name" value="L domain-like"/>
    <property type="match status" value="1"/>
</dbReference>
<evidence type="ECO:0000256" key="1">
    <source>
        <dbReference type="ARBA" id="ARBA00004170"/>
    </source>
</evidence>
<dbReference type="InterPro" id="IPR001611">
    <property type="entry name" value="Leu-rich_rpt"/>
</dbReference>
<dbReference type="SUPFAM" id="SSF52200">
    <property type="entry name" value="Toll/Interleukin receptor TIR domain"/>
    <property type="match status" value="1"/>
</dbReference>
<keyword evidence="9" id="KW-0472">Membrane</keyword>
<keyword evidence="7" id="KW-0520">NAD</keyword>
<evidence type="ECO:0000256" key="3">
    <source>
        <dbReference type="ARBA" id="ARBA00022614"/>
    </source>
</evidence>
<dbReference type="PANTHER" id="PTHR11017">
    <property type="entry name" value="LEUCINE-RICH REPEAT-CONTAINING PROTEIN"/>
    <property type="match status" value="1"/>
</dbReference>
<dbReference type="PROSITE" id="PS51450">
    <property type="entry name" value="LRR"/>
    <property type="match status" value="1"/>
</dbReference>
<dbReference type="GO" id="GO:0006952">
    <property type="term" value="P:defense response"/>
    <property type="evidence" value="ECO:0007669"/>
    <property type="project" value="UniProtKB-KW"/>
</dbReference>
<keyword evidence="4" id="KW-0677">Repeat</keyword>
<dbReference type="SMART" id="SM00369">
    <property type="entry name" value="LRR_TYP"/>
    <property type="match status" value="4"/>
</dbReference>
<dbReference type="InterPro" id="IPR027417">
    <property type="entry name" value="P-loop_NTPase"/>
</dbReference>
<evidence type="ECO:0000256" key="5">
    <source>
        <dbReference type="ARBA" id="ARBA00022801"/>
    </source>
</evidence>
<dbReference type="SUPFAM" id="SSF46785">
    <property type="entry name" value="Winged helix' DNA-binding domain"/>
    <property type="match status" value="1"/>
</dbReference>
<dbReference type="GO" id="GO:0005524">
    <property type="term" value="F:ATP binding"/>
    <property type="evidence" value="ECO:0007669"/>
    <property type="project" value="UniProtKB-KW"/>
</dbReference>
<dbReference type="InterPro" id="IPR003591">
    <property type="entry name" value="Leu-rich_rpt_typical-subtyp"/>
</dbReference>
<dbReference type="Pfam" id="PF00560">
    <property type="entry name" value="LRR_1"/>
    <property type="match status" value="2"/>
</dbReference>
<organism evidence="12 13">
    <name type="scientific">Solanum verrucosum</name>
    <dbReference type="NCBI Taxonomy" id="315347"/>
    <lineage>
        <taxon>Eukaryota</taxon>
        <taxon>Viridiplantae</taxon>
        <taxon>Streptophyta</taxon>
        <taxon>Embryophyta</taxon>
        <taxon>Tracheophyta</taxon>
        <taxon>Spermatophyta</taxon>
        <taxon>Magnoliopsida</taxon>
        <taxon>eudicotyledons</taxon>
        <taxon>Gunneridae</taxon>
        <taxon>Pentapetalae</taxon>
        <taxon>asterids</taxon>
        <taxon>lamiids</taxon>
        <taxon>Solanales</taxon>
        <taxon>Solanaceae</taxon>
        <taxon>Solanoideae</taxon>
        <taxon>Solaneae</taxon>
        <taxon>Solanum</taxon>
    </lineage>
</organism>
<evidence type="ECO:0000259" key="11">
    <source>
        <dbReference type="PROSITE" id="PS50104"/>
    </source>
</evidence>
<name>A0AAF0PWM3_SOLVR</name>
<dbReference type="SUPFAM" id="SSF52540">
    <property type="entry name" value="P-loop containing nucleoside triphosphate hydrolases"/>
    <property type="match status" value="1"/>
</dbReference>
<sequence>MASSSSFASNSQYCPQRKYDVFLSFRGEDTRKNFTSHLYQDLENKGIFTFLDDKRLEDGDSISEELVKAIEESQVAVIIFSKNYATSRWCLNELVKIMECKEKKIGHTVIPVFCYVDPSHVRYQSESFAEGFAKHESRYKDDVEGMQKVQGWRNALAAAANLKGYDIRDWIESDFIQHIVSQVSSKLCKTSVSYLRNVVGIDTHLEKVKSLLEMEINDVRIVGIWGMGGVGKTTIARAIFDTNSNRFDGACFLADIKENKCGMHSLQNILLSELLRIQGNHVNNKEDGKHMIAHRLRSKKVLVVLDDIDHNDHLDNLAGDLDWFGKGSRIIATTRDRHLMGKNDVVYKVTALLKHDAIKLFHQYAFKEEVPGESFEKLSLEVIDHAKGLPLALKVWGSFLHKRDIIEWRSAIEQMKIKSKSEIVEKLKISYDRLETIQQDIFLDIACFLRGKGKKYIMEILESCYSGANIELSVLIDKSLVFVDDYDMIQMHDLIRDMGKYIVNMQKDPGERSRLWDMKDLEEVLLVNNTGTVAVEVIWYRNIRNLWFSKDAMKNMKRLRILYISDYESHEWLQGYNCESDSEDNLSHDSYDSNWHDGFIQYLPNNLRWLTWYHYPWKSLPENFKPQRLVHLDLQHSLLHELWTKRKILLPSLRRLDLRYSKCLMETPDFTGMPNLEYLNLSGWLHSLEKLDLRYCNLTDGGLPEDIGCLSSLKELHLQGNTFEHLPLSIAQLGSLRSLDLSECRRLKKFLGVNVAEGLPSLENLNLSYCNIIDGGLPEDIGCLSSLKELNLQGNNFEHLPRSIAQLGALQTLHLSDCHMALKNIPNLPQRVIFTPLPYGSEKYNDLIPITFARAMFQNISDSHSLSLRMFTIEHAGNKIPSWFHHRGTDKSVSVNLPENWYTCDNFLGFVVCYYDRLVETTAHLIPLCNRMPWMIQKLSVSNHSKCYKSYLDERSAIHLFFVPLAGVWDTSKANGKTPNYYGFIGVTFSGQIKNYGFHLLYKDELEHEALLQMRGDNDEPTEHSIWTRRNRYDDSEHHNEASCSSSKKQSANWDHGTFRTTLNISSLRRDISASVTKSVYHKGECCKLVPPSGNCRGYCQQRRDSSSCNDTCKLGVSRNTAYEGHVFPLPEKEIHERTWMSIGTISKSPHITKLAKQRELFAGIKRTPGGRAAIPLESELELCDIIEN</sequence>
<feature type="domain" description="TIR" evidence="11">
    <location>
        <begin position="17"/>
        <end position="187"/>
    </location>
</feature>
<dbReference type="GO" id="GO:0061809">
    <property type="term" value="F:NAD+ nucleosidase activity, cyclic ADP-ribose generating"/>
    <property type="evidence" value="ECO:0007669"/>
    <property type="project" value="UniProtKB-EC"/>
</dbReference>
<comment type="catalytic activity">
    <reaction evidence="10">
        <text>NAD(+) + H2O = ADP-D-ribose + nicotinamide + H(+)</text>
        <dbReference type="Rhea" id="RHEA:16301"/>
        <dbReference type="ChEBI" id="CHEBI:15377"/>
        <dbReference type="ChEBI" id="CHEBI:15378"/>
        <dbReference type="ChEBI" id="CHEBI:17154"/>
        <dbReference type="ChEBI" id="CHEBI:57540"/>
        <dbReference type="ChEBI" id="CHEBI:57967"/>
        <dbReference type="EC" id="3.2.2.6"/>
    </reaction>
    <physiologicalReaction direction="left-to-right" evidence="10">
        <dbReference type="Rhea" id="RHEA:16302"/>
    </physiologicalReaction>
</comment>
<evidence type="ECO:0000256" key="8">
    <source>
        <dbReference type="ARBA" id="ARBA00023054"/>
    </source>
</evidence>
<dbReference type="Gene3D" id="1.10.8.430">
    <property type="entry name" value="Helical domain of apoptotic protease-activating factors"/>
    <property type="match status" value="1"/>
</dbReference>
<dbReference type="Pfam" id="PF00931">
    <property type="entry name" value="NB-ARC"/>
    <property type="match status" value="1"/>
</dbReference>
<dbReference type="EC" id="3.2.2.6" evidence="2"/>
<dbReference type="GO" id="GO:0016020">
    <property type="term" value="C:membrane"/>
    <property type="evidence" value="ECO:0007669"/>
    <property type="project" value="UniProtKB-SubCell"/>
</dbReference>
<evidence type="ECO:0000313" key="13">
    <source>
        <dbReference type="Proteomes" id="UP001234989"/>
    </source>
</evidence>
<keyword evidence="3" id="KW-0433">Leucine-rich repeat</keyword>
<dbReference type="Gene3D" id="3.40.50.300">
    <property type="entry name" value="P-loop containing nucleotide triphosphate hydrolases"/>
    <property type="match status" value="1"/>
</dbReference>
<evidence type="ECO:0000313" key="12">
    <source>
        <dbReference type="EMBL" id="WMV09941.1"/>
    </source>
</evidence>
<dbReference type="Pfam" id="PF13516">
    <property type="entry name" value="LRR_6"/>
    <property type="match status" value="1"/>
</dbReference>
<proteinExistence type="predicted"/>
<comment type="subcellular location">
    <subcellularLocation>
        <location evidence="1">Membrane</location>
        <topology evidence="1">Peripheral membrane protein</topology>
    </subcellularLocation>
</comment>
<dbReference type="FunFam" id="3.40.50.10140:FF:000007">
    <property type="entry name" value="Disease resistance protein (TIR-NBS-LRR class)"/>
    <property type="match status" value="1"/>
</dbReference>
<keyword evidence="6" id="KW-0611">Plant defense</keyword>
<evidence type="ECO:0000256" key="10">
    <source>
        <dbReference type="ARBA" id="ARBA00047304"/>
    </source>
</evidence>
<dbReference type="InterPro" id="IPR042197">
    <property type="entry name" value="Apaf_helical"/>
</dbReference>
<dbReference type="PRINTS" id="PR00364">
    <property type="entry name" value="DISEASERSIST"/>
</dbReference>
<dbReference type="Pfam" id="PF20160">
    <property type="entry name" value="C-JID"/>
    <property type="match status" value="1"/>
</dbReference>